<dbReference type="PROSITE" id="PS50931">
    <property type="entry name" value="HTH_LYSR"/>
    <property type="match status" value="1"/>
</dbReference>
<dbReference type="GO" id="GO:0043565">
    <property type="term" value="F:sequence-specific DNA binding"/>
    <property type="evidence" value="ECO:0007669"/>
    <property type="project" value="TreeGrafter"/>
</dbReference>
<dbReference type="InterPro" id="IPR005119">
    <property type="entry name" value="LysR_subst-bd"/>
</dbReference>
<accession>A0A3R8T4G3</accession>
<dbReference type="GO" id="GO:0006351">
    <property type="term" value="P:DNA-templated transcription"/>
    <property type="evidence" value="ECO:0007669"/>
    <property type="project" value="TreeGrafter"/>
</dbReference>
<evidence type="ECO:0000256" key="3">
    <source>
        <dbReference type="ARBA" id="ARBA00023125"/>
    </source>
</evidence>
<dbReference type="PANTHER" id="PTHR30537:SF1">
    <property type="entry name" value="HTH-TYPE TRANSCRIPTIONAL REGULATOR PGRR"/>
    <property type="match status" value="1"/>
</dbReference>
<evidence type="ECO:0000313" key="7">
    <source>
        <dbReference type="EMBL" id="RRN46019.1"/>
    </source>
</evidence>
<keyword evidence="3" id="KW-0238">DNA-binding</keyword>
<evidence type="ECO:0000313" key="8">
    <source>
        <dbReference type="Proteomes" id="UP000270261"/>
    </source>
</evidence>
<sequence length="351" mass="38912">MRSSELGELVAFARIAREGSFRRAAAQLNLKPTTLSHTMRTLETRLGVRLLNRTTRSVSLTEAGRQLYDALEPALHDIEMAIETVNRFRERPAGQLRISMPRSAAEHLILPLFRRFSTRYPDITLEISANNGFVDIVKEGFDAGIRLGESLAPGMIAVRITPNMRRAVVGSPGYFARLPAPQTPHDLASHCCIGYRRIGSGELRRWAFAKDGEHLNIAVHGNLILDDASLMLIAAVQGAGLAYSEESHAAPLIASGRLIRVLEDWCPSFPGFYLYYSGRRQMSAALRALINTLTGALTEEETPHCPRKEDVPQATIPSLQTPVPSLDSLRGIARGVPTEGYRDRDDRDERY</sequence>
<dbReference type="InterPro" id="IPR036388">
    <property type="entry name" value="WH-like_DNA-bd_sf"/>
</dbReference>
<evidence type="ECO:0000256" key="5">
    <source>
        <dbReference type="SAM" id="MobiDB-lite"/>
    </source>
</evidence>
<evidence type="ECO:0000256" key="1">
    <source>
        <dbReference type="ARBA" id="ARBA00009437"/>
    </source>
</evidence>
<feature type="region of interest" description="Disordered" evidence="5">
    <location>
        <begin position="301"/>
        <end position="351"/>
    </location>
</feature>
<dbReference type="AlphaFoldDB" id="A0A3R8T4G3"/>
<keyword evidence="8" id="KW-1185">Reference proteome</keyword>
<dbReference type="SUPFAM" id="SSF46785">
    <property type="entry name" value="Winged helix' DNA-binding domain"/>
    <property type="match status" value="1"/>
</dbReference>
<feature type="compositionally biased region" description="Basic and acidic residues" evidence="5">
    <location>
        <begin position="301"/>
        <end position="311"/>
    </location>
</feature>
<dbReference type="Proteomes" id="UP000270261">
    <property type="component" value="Unassembled WGS sequence"/>
</dbReference>
<proteinExistence type="inferred from homology"/>
<comment type="similarity">
    <text evidence="1">Belongs to the LysR transcriptional regulatory family.</text>
</comment>
<dbReference type="Gene3D" id="1.10.10.10">
    <property type="entry name" value="Winged helix-like DNA-binding domain superfamily/Winged helix DNA-binding domain"/>
    <property type="match status" value="1"/>
</dbReference>
<dbReference type="InterPro" id="IPR000847">
    <property type="entry name" value="LysR_HTH_N"/>
</dbReference>
<dbReference type="InterPro" id="IPR058163">
    <property type="entry name" value="LysR-type_TF_proteobact-type"/>
</dbReference>
<feature type="compositionally biased region" description="Basic and acidic residues" evidence="5">
    <location>
        <begin position="340"/>
        <end position="351"/>
    </location>
</feature>
<name>A0A3R8T4G3_9BURK</name>
<reference evidence="7 8" key="1">
    <citation type="submission" date="2018-11" db="EMBL/GenBank/DDBJ databases">
        <title>Genome sequencing of Lautropia sp. KCOM 2505 (= ChDC F240).</title>
        <authorList>
            <person name="Kook J.-K."/>
            <person name="Park S.-N."/>
            <person name="Lim Y.K."/>
        </authorList>
    </citation>
    <scope>NUCLEOTIDE SEQUENCE [LARGE SCALE GENOMIC DNA]</scope>
    <source>
        <strain evidence="7 8">KCOM 2505</strain>
    </source>
</reference>
<keyword evidence="4" id="KW-0804">Transcription</keyword>
<dbReference type="SUPFAM" id="SSF53850">
    <property type="entry name" value="Periplasmic binding protein-like II"/>
    <property type="match status" value="1"/>
</dbReference>
<dbReference type="Gene3D" id="3.40.190.290">
    <property type="match status" value="1"/>
</dbReference>
<dbReference type="InterPro" id="IPR036390">
    <property type="entry name" value="WH_DNA-bd_sf"/>
</dbReference>
<dbReference type="GO" id="GO:0003700">
    <property type="term" value="F:DNA-binding transcription factor activity"/>
    <property type="evidence" value="ECO:0007669"/>
    <property type="project" value="InterPro"/>
</dbReference>
<keyword evidence="2" id="KW-0805">Transcription regulation</keyword>
<evidence type="ECO:0000256" key="2">
    <source>
        <dbReference type="ARBA" id="ARBA00023015"/>
    </source>
</evidence>
<comment type="caution">
    <text evidence="7">The sequence shown here is derived from an EMBL/GenBank/DDBJ whole genome shotgun (WGS) entry which is preliminary data.</text>
</comment>
<evidence type="ECO:0000256" key="4">
    <source>
        <dbReference type="ARBA" id="ARBA00023163"/>
    </source>
</evidence>
<dbReference type="Pfam" id="PF00126">
    <property type="entry name" value="HTH_1"/>
    <property type="match status" value="1"/>
</dbReference>
<dbReference type="Pfam" id="PF03466">
    <property type="entry name" value="LysR_substrate"/>
    <property type="match status" value="1"/>
</dbReference>
<evidence type="ECO:0000259" key="6">
    <source>
        <dbReference type="PROSITE" id="PS50931"/>
    </source>
</evidence>
<protein>
    <submittedName>
        <fullName evidence="7">LysR family transcriptional regulator</fullName>
    </submittedName>
</protein>
<feature type="domain" description="HTH lysR-type" evidence="6">
    <location>
        <begin position="1"/>
        <end position="61"/>
    </location>
</feature>
<dbReference type="FunFam" id="1.10.10.10:FF:000001">
    <property type="entry name" value="LysR family transcriptional regulator"/>
    <property type="match status" value="1"/>
</dbReference>
<dbReference type="PANTHER" id="PTHR30537">
    <property type="entry name" value="HTH-TYPE TRANSCRIPTIONAL REGULATOR"/>
    <property type="match status" value="1"/>
</dbReference>
<dbReference type="EMBL" id="RRUE01000001">
    <property type="protein sequence ID" value="RRN46019.1"/>
    <property type="molecule type" value="Genomic_DNA"/>
</dbReference>
<gene>
    <name evidence="7" type="ORF">EHV23_01085</name>
</gene>
<dbReference type="OrthoDB" id="5525645at2"/>
<dbReference type="CDD" id="cd08474">
    <property type="entry name" value="PBP2_CrgA_like_5"/>
    <property type="match status" value="1"/>
</dbReference>
<organism evidence="7 8">
    <name type="scientific">Lautropia dentalis</name>
    <dbReference type="NCBI Taxonomy" id="2490857"/>
    <lineage>
        <taxon>Bacteria</taxon>
        <taxon>Pseudomonadati</taxon>
        <taxon>Pseudomonadota</taxon>
        <taxon>Betaproteobacteria</taxon>
        <taxon>Burkholderiales</taxon>
        <taxon>Burkholderiaceae</taxon>
        <taxon>Lautropia</taxon>
    </lineage>
</organism>